<protein>
    <submittedName>
        <fullName evidence="11">Pheromone B alpha 3 receptor</fullName>
    </submittedName>
</protein>
<evidence type="ECO:0000256" key="2">
    <source>
        <dbReference type="ARBA" id="ARBA00011085"/>
    </source>
</evidence>
<dbReference type="PANTHER" id="PTHR28097">
    <property type="entry name" value="PHEROMONE A FACTOR RECEPTOR"/>
    <property type="match status" value="1"/>
</dbReference>
<dbReference type="GO" id="GO:0005886">
    <property type="term" value="C:plasma membrane"/>
    <property type="evidence" value="ECO:0007669"/>
    <property type="project" value="TreeGrafter"/>
</dbReference>
<dbReference type="EMBL" id="BFAD01000010">
    <property type="protein sequence ID" value="GBE87043.1"/>
    <property type="molecule type" value="Genomic_DNA"/>
</dbReference>
<feature type="transmembrane region" description="Helical" evidence="10">
    <location>
        <begin position="117"/>
        <end position="138"/>
    </location>
</feature>
<evidence type="ECO:0000256" key="6">
    <source>
        <dbReference type="ARBA" id="ARBA00023040"/>
    </source>
</evidence>
<evidence type="ECO:0000256" key="9">
    <source>
        <dbReference type="ARBA" id="ARBA00023224"/>
    </source>
</evidence>
<comment type="caution">
    <text evidence="11">The sequence shown here is derived from an EMBL/GenBank/DDBJ whole genome shotgun (WGS) entry which is preliminary data.</text>
</comment>
<evidence type="ECO:0000313" key="12">
    <source>
        <dbReference type="Proteomes" id="UP000287166"/>
    </source>
</evidence>
<keyword evidence="12" id="KW-1185">Reference proteome</keyword>
<sequence length="455" mass="51014">MDLKTFYSLTDFEIFCSFLGFILVCIPLWWHLEAWNMGCVLYIFWCGSQCLIQGINLIIWKDNVIDWAPVWCDITSRWKLASSIGVCCASLCINRRLYKISKISTVSLTRADKRRIIIIDLAIGLGIPILAVALYWFYEGQRYDIVEGLGCNPDIPNTILHLFLITIWPIVIGLVSMVYCTLTLRAFWARRRQFKQFLSGGSNLSFNRYFRLMGIAATEMCFTVPVGCVDLYYSVTSPIYPWHGLADIHYQFSRTPQYPAVYWLSFEGYRVSFFSIIWLQIACAFIFFGFFGLADEARRHYRLAATYAARRLGLSTSPLHGSTGTPVGSKPTSSFLAKITIPSFIQRKTNSGTVSSTSSGTVAVPVIGAASAKRHSILSLSDFSHGDTGTLEEVKVAFTNPFSAPVEPSEALVMTEKPLPALPETRSTVIDISSMFRPTPDVPSPVRRDSYGDIV</sequence>
<gene>
    <name evidence="11" type="ORF">SCP_1002900</name>
</gene>
<evidence type="ECO:0000313" key="11">
    <source>
        <dbReference type="EMBL" id="GBE87043.1"/>
    </source>
</evidence>
<dbReference type="InterPro" id="IPR001499">
    <property type="entry name" value="GPCR_STE3"/>
</dbReference>
<comment type="similarity">
    <text evidence="2">Belongs to the G-protein coupled receptor 4 family.</text>
</comment>
<dbReference type="InterPro" id="IPR000481">
    <property type="entry name" value="GPCR_Pheromne_B_alpha_rcpt"/>
</dbReference>
<evidence type="ECO:0000256" key="10">
    <source>
        <dbReference type="SAM" id="Phobius"/>
    </source>
</evidence>
<dbReference type="PRINTS" id="PR00899">
    <property type="entry name" value="GPCRSTE3"/>
</dbReference>
<dbReference type="RefSeq" id="XP_027617956.1">
    <property type="nucleotide sequence ID" value="XM_027762155.1"/>
</dbReference>
<dbReference type="GO" id="GO:0000750">
    <property type="term" value="P:pheromone-dependent signal transduction involved in conjugation with cellular fusion"/>
    <property type="evidence" value="ECO:0007669"/>
    <property type="project" value="TreeGrafter"/>
</dbReference>
<dbReference type="GO" id="GO:0004934">
    <property type="term" value="F:mating-type alpha-factor pheromone receptor activity"/>
    <property type="evidence" value="ECO:0007669"/>
    <property type="project" value="InterPro"/>
</dbReference>
<keyword evidence="4 10" id="KW-0812">Transmembrane</keyword>
<dbReference type="Pfam" id="PF02076">
    <property type="entry name" value="STE3"/>
    <property type="match status" value="1"/>
</dbReference>
<feature type="transmembrane region" description="Helical" evidence="10">
    <location>
        <begin position="209"/>
        <end position="233"/>
    </location>
</feature>
<keyword evidence="8 11" id="KW-0675">Receptor</keyword>
<evidence type="ECO:0000256" key="5">
    <source>
        <dbReference type="ARBA" id="ARBA00022989"/>
    </source>
</evidence>
<dbReference type="CDD" id="cd14966">
    <property type="entry name" value="7tmD_STE3"/>
    <property type="match status" value="1"/>
</dbReference>
<comment type="subcellular location">
    <subcellularLocation>
        <location evidence="1">Membrane</location>
        <topology evidence="1">Multi-pass membrane protein</topology>
    </subcellularLocation>
</comment>
<evidence type="ECO:0000256" key="1">
    <source>
        <dbReference type="ARBA" id="ARBA00004141"/>
    </source>
</evidence>
<dbReference type="InParanoid" id="A0A401GXW4"/>
<dbReference type="PRINTS" id="PR00901">
    <property type="entry name" value="PHEROMONEBAR"/>
</dbReference>
<feature type="transmembrane region" description="Helical" evidence="10">
    <location>
        <begin position="12"/>
        <end position="32"/>
    </location>
</feature>
<organism evidence="11 12">
    <name type="scientific">Sparassis crispa</name>
    <dbReference type="NCBI Taxonomy" id="139825"/>
    <lineage>
        <taxon>Eukaryota</taxon>
        <taxon>Fungi</taxon>
        <taxon>Dikarya</taxon>
        <taxon>Basidiomycota</taxon>
        <taxon>Agaricomycotina</taxon>
        <taxon>Agaricomycetes</taxon>
        <taxon>Polyporales</taxon>
        <taxon>Sparassidaceae</taxon>
        <taxon>Sparassis</taxon>
    </lineage>
</organism>
<feature type="transmembrane region" description="Helical" evidence="10">
    <location>
        <begin position="271"/>
        <end position="293"/>
    </location>
</feature>
<feature type="transmembrane region" description="Helical" evidence="10">
    <location>
        <begin position="39"/>
        <end position="60"/>
    </location>
</feature>
<dbReference type="Proteomes" id="UP000287166">
    <property type="component" value="Unassembled WGS sequence"/>
</dbReference>
<dbReference type="PANTHER" id="PTHR28097:SF1">
    <property type="entry name" value="PHEROMONE A FACTOR RECEPTOR"/>
    <property type="match status" value="1"/>
</dbReference>
<keyword evidence="7 10" id="KW-0472">Membrane</keyword>
<keyword evidence="9" id="KW-0807">Transducer</keyword>
<keyword evidence="5 10" id="KW-1133">Transmembrane helix</keyword>
<name>A0A401GXW4_9APHY</name>
<keyword evidence="3" id="KW-0589">Pheromone response</keyword>
<accession>A0A401GXW4</accession>
<dbReference type="GeneID" id="38783960"/>
<dbReference type="OrthoDB" id="2874149at2759"/>
<evidence type="ECO:0000256" key="3">
    <source>
        <dbReference type="ARBA" id="ARBA00022507"/>
    </source>
</evidence>
<evidence type="ECO:0000256" key="4">
    <source>
        <dbReference type="ARBA" id="ARBA00022692"/>
    </source>
</evidence>
<reference evidence="11 12" key="1">
    <citation type="journal article" date="2018" name="Sci. Rep.">
        <title>Genome sequence of the cauliflower mushroom Sparassis crispa (Hanabiratake) and its association with beneficial usage.</title>
        <authorList>
            <person name="Kiyama R."/>
            <person name="Furutani Y."/>
            <person name="Kawaguchi K."/>
            <person name="Nakanishi T."/>
        </authorList>
    </citation>
    <scope>NUCLEOTIDE SEQUENCE [LARGE SCALE GENOMIC DNA]</scope>
</reference>
<keyword evidence="6" id="KW-0297">G-protein coupled receptor</keyword>
<evidence type="ECO:0000256" key="8">
    <source>
        <dbReference type="ARBA" id="ARBA00023170"/>
    </source>
</evidence>
<dbReference type="AlphaFoldDB" id="A0A401GXW4"/>
<feature type="transmembrane region" description="Helical" evidence="10">
    <location>
        <begin position="158"/>
        <end position="188"/>
    </location>
</feature>
<proteinExistence type="inferred from homology"/>
<evidence type="ECO:0000256" key="7">
    <source>
        <dbReference type="ARBA" id="ARBA00023136"/>
    </source>
</evidence>
<dbReference type="FunCoup" id="A0A401GXW4">
    <property type="interactions" value="89"/>
</dbReference>